<evidence type="ECO:0000256" key="4">
    <source>
        <dbReference type="ARBA" id="ARBA00023242"/>
    </source>
</evidence>
<evidence type="ECO:0000259" key="6">
    <source>
        <dbReference type="Pfam" id="PF24997"/>
    </source>
</evidence>
<dbReference type="Pfam" id="PF05916">
    <property type="entry name" value="Sld5"/>
    <property type="match status" value="1"/>
</dbReference>
<feature type="domain" description="GINS subunit" evidence="5">
    <location>
        <begin position="71"/>
        <end position="132"/>
    </location>
</feature>
<dbReference type="SUPFAM" id="SSF158573">
    <property type="entry name" value="GINS helical bundle-like"/>
    <property type="match status" value="1"/>
</dbReference>
<protein>
    <recommendedName>
        <fullName evidence="9">GINS complex subunit 1</fullName>
    </recommendedName>
</protein>
<dbReference type="InterPro" id="IPR036224">
    <property type="entry name" value="GINS_bundle-like_dom_sf"/>
</dbReference>
<dbReference type="GO" id="GO:1902983">
    <property type="term" value="P:DNA strand elongation involved in mitotic DNA replication"/>
    <property type="evidence" value="ECO:0007669"/>
    <property type="project" value="TreeGrafter"/>
</dbReference>
<dbReference type="EMBL" id="JALJOS010000002">
    <property type="protein sequence ID" value="KAK9843368.1"/>
    <property type="molecule type" value="Genomic_DNA"/>
</dbReference>
<evidence type="ECO:0000313" key="7">
    <source>
        <dbReference type="EMBL" id="KAK9843368.1"/>
    </source>
</evidence>
<evidence type="ECO:0000256" key="2">
    <source>
        <dbReference type="ARBA" id="ARBA00006677"/>
    </source>
</evidence>
<comment type="similarity">
    <text evidence="2">Belongs to the GINS1/PSF1 family.</text>
</comment>
<dbReference type="AlphaFoldDB" id="A0AAW1SAU1"/>
<name>A0AAW1SAU1_9CHLO</name>
<evidence type="ECO:0000313" key="8">
    <source>
        <dbReference type="Proteomes" id="UP001438707"/>
    </source>
</evidence>
<dbReference type="PANTHER" id="PTHR12914">
    <property type="entry name" value="PARTNER OF SLD5"/>
    <property type="match status" value="1"/>
</dbReference>
<keyword evidence="3" id="KW-0235">DNA replication</keyword>
<evidence type="ECO:0000256" key="1">
    <source>
        <dbReference type="ARBA" id="ARBA00004123"/>
    </source>
</evidence>
<feature type="domain" description="DNA replication complex GINS protein PSF1 C-terminal" evidence="6">
    <location>
        <begin position="152"/>
        <end position="200"/>
    </location>
</feature>
<accession>A0AAW1SAU1</accession>
<dbReference type="InterPro" id="IPR021151">
    <property type="entry name" value="GINS_A"/>
</dbReference>
<dbReference type="CDD" id="cd11710">
    <property type="entry name" value="GINS_A_psf1"/>
    <property type="match status" value="1"/>
</dbReference>
<evidence type="ECO:0000256" key="3">
    <source>
        <dbReference type="ARBA" id="ARBA00022705"/>
    </source>
</evidence>
<dbReference type="InterPro" id="IPR005339">
    <property type="entry name" value="GINS_Psf1"/>
</dbReference>
<dbReference type="CDD" id="cd21696">
    <property type="entry name" value="GINS_B_Psf1"/>
    <property type="match status" value="1"/>
</dbReference>
<comment type="caution">
    <text evidence="7">The sequence shown here is derived from an EMBL/GenBank/DDBJ whole genome shotgun (WGS) entry which is preliminary data.</text>
</comment>
<keyword evidence="8" id="KW-1185">Reference proteome</keyword>
<dbReference type="Proteomes" id="UP001438707">
    <property type="component" value="Unassembled WGS sequence"/>
</dbReference>
<dbReference type="Gene3D" id="1.20.58.1030">
    <property type="match status" value="1"/>
</dbReference>
<dbReference type="PANTHER" id="PTHR12914:SF2">
    <property type="entry name" value="DNA REPLICATION COMPLEX GINS PROTEIN PSF1"/>
    <property type="match status" value="1"/>
</dbReference>
<dbReference type="InterPro" id="IPR056783">
    <property type="entry name" value="PSF1_C"/>
</dbReference>
<gene>
    <name evidence="7" type="ORF">WJX74_011046</name>
</gene>
<organism evidence="7 8">
    <name type="scientific">Apatococcus lobatus</name>
    <dbReference type="NCBI Taxonomy" id="904363"/>
    <lineage>
        <taxon>Eukaryota</taxon>
        <taxon>Viridiplantae</taxon>
        <taxon>Chlorophyta</taxon>
        <taxon>core chlorophytes</taxon>
        <taxon>Trebouxiophyceae</taxon>
        <taxon>Chlorellales</taxon>
        <taxon>Chlorellaceae</taxon>
        <taxon>Apatococcus</taxon>
    </lineage>
</organism>
<proteinExistence type="inferred from homology"/>
<evidence type="ECO:0000259" key="5">
    <source>
        <dbReference type="Pfam" id="PF05916"/>
    </source>
</evidence>
<reference evidence="7 8" key="1">
    <citation type="journal article" date="2024" name="Nat. Commun.">
        <title>Phylogenomics reveals the evolutionary origins of lichenization in chlorophyte algae.</title>
        <authorList>
            <person name="Puginier C."/>
            <person name="Libourel C."/>
            <person name="Otte J."/>
            <person name="Skaloud P."/>
            <person name="Haon M."/>
            <person name="Grisel S."/>
            <person name="Petersen M."/>
            <person name="Berrin J.G."/>
            <person name="Delaux P.M."/>
            <person name="Dal Grande F."/>
            <person name="Keller J."/>
        </authorList>
    </citation>
    <scope>NUCLEOTIDE SEQUENCE [LARGE SCALE GENOMIC DNA]</scope>
    <source>
        <strain evidence="7 8">SAG 2145</strain>
    </source>
</reference>
<comment type="subcellular location">
    <subcellularLocation>
        <location evidence="1">Nucleus</location>
    </subcellularLocation>
</comment>
<keyword evidence="4" id="KW-0539">Nucleus</keyword>
<dbReference type="Pfam" id="PF24997">
    <property type="entry name" value="PSF1_C"/>
    <property type="match status" value="1"/>
</dbReference>
<evidence type="ECO:0008006" key="9">
    <source>
        <dbReference type="Google" id="ProtNLM"/>
    </source>
</evidence>
<dbReference type="GO" id="GO:0000811">
    <property type="term" value="C:GINS complex"/>
    <property type="evidence" value="ECO:0007669"/>
    <property type="project" value="InterPro"/>
</dbReference>
<sequence>MFGKRAVELINEIANCTPENLPAYNDELVRLVIEEVNEHYNQMSDLVRSMNRSGQDSAEWGMEHPEEASALVVHHACILRNKRLLMTYVKERAERIKSLKWSSRTAAMSIRPQLSATEVEFQQAYDRLLTKYCRKGTGVGMDLTLDTTPPSDPELSVRVRKDCGEVVLPSGTFFLKKNTCHIMPREEAEGLIRDGYVEALEHDNCLLRWDT</sequence>